<name>A0A1H7EG15_9BURK</name>
<evidence type="ECO:0000313" key="2">
    <source>
        <dbReference type="EMBL" id="SEK12574.1"/>
    </source>
</evidence>
<dbReference type="RefSeq" id="WP_090873793.1">
    <property type="nucleotide sequence ID" value="NZ_FNYE01000059.1"/>
</dbReference>
<keyword evidence="3" id="KW-1185">Reference proteome</keyword>
<proteinExistence type="predicted"/>
<dbReference type="Proteomes" id="UP000198866">
    <property type="component" value="Unassembled WGS sequence"/>
</dbReference>
<dbReference type="AlphaFoldDB" id="A0A1H7EG15"/>
<dbReference type="STRING" id="667676.SAMN05192539_10598"/>
<protein>
    <submittedName>
        <fullName evidence="2">Uncharacterized protein</fullName>
    </submittedName>
</protein>
<reference evidence="3" key="1">
    <citation type="submission" date="2016-10" db="EMBL/GenBank/DDBJ databases">
        <authorList>
            <person name="Varghese N."/>
            <person name="Submissions S."/>
        </authorList>
    </citation>
    <scope>NUCLEOTIDE SEQUENCE [LARGE SCALE GENOMIC DNA]</scope>
    <source>
        <strain evidence="3">LMG 26031</strain>
    </source>
</reference>
<dbReference type="OrthoDB" id="9103600at2"/>
<feature type="compositionally biased region" description="Basic residues" evidence="1">
    <location>
        <begin position="1"/>
        <end position="10"/>
    </location>
</feature>
<dbReference type="EMBL" id="FNYE01000059">
    <property type="protein sequence ID" value="SEK12574.1"/>
    <property type="molecule type" value="Genomic_DNA"/>
</dbReference>
<feature type="region of interest" description="Disordered" evidence="1">
    <location>
        <begin position="1"/>
        <end position="25"/>
    </location>
</feature>
<gene>
    <name evidence="2" type="ORF">SAMN05192539_10598</name>
</gene>
<organism evidence="2 3">
    <name type="scientific">Paraburkholderia diazotrophica</name>
    <dbReference type="NCBI Taxonomy" id="667676"/>
    <lineage>
        <taxon>Bacteria</taxon>
        <taxon>Pseudomonadati</taxon>
        <taxon>Pseudomonadota</taxon>
        <taxon>Betaproteobacteria</taxon>
        <taxon>Burkholderiales</taxon>
        <taxon>Burkholderiaceae</taxon>
        <taxon>Paraburkholderia</taxon>
    </lineage>
</organism>
<sequence>MNRKSRRPALRNRQPDRTSRAPALPDLSDEAAAQIQHLLSEWFLWFSAAYREPIMRYYEPWSVPPRRPPPRHRIDDPF</sequence>
<accession>A0A1H7EG15</accession>
<evidence type="ECO:0000256" key="1">
    <source>
        <dbReference type="SAM" id="MobiDB-lite"/>
    </source>
</evidence>
<evidence type="ECO:0000313" key="3">
    <source>
        <dbReference type="Proteomes" id="UP000198866"/>
    </source>
</evidence>